<dbReference type="RefSeq" id="WP_149543945.1">
    <property type="nucleotide sequence ID" value="NZ_VTPS01000001.1"/>
</dbReference>
<comment type="caution">
    <text evidence="1">The sequence shown here is derived from an EMBL/GenBank/DDBJ whole genome shotgun (WGS) entry which is preliminary data.</text>
</comment>
<accession>A0A5D8QHG3</accession>
<dbReference type="EMBL" id="VTPS01000001">
    <property type="protein sequence ID" value="TZE83326.1"/>
    <property type="molecule type" value="Genomic_DNA"/>
</dbReference>
<dbReference type="Proteomes" id="UP000322976">
    <property type="component" value="Unassembled WGS sequence"/>
</dbReference>
<keyword evidence="2" id="KW-1185">Reference proteome</keyword>
<evidence type="ECO:0000313" key="1">
    <source>
        <dbReference type="EMBL" id="TZE83326.1"/>
    </source>
</evidence>
<gene>
    <name evidence="1" type="ORF">FWJ32_00110</name>
</gene>
<evidence type="ECO:0000313" key="2">
    <source>
        <dbReference type="Proteomes" id="UP000322976"/>
    </source>
</evidence>
<protein>
    <submittedName>
        <fullName evidence="1">Uncharacterized protein</fullName>
    </submittedName>
</protein>
<proteinExistence type="predicted"/>
<reference evidence="1 2" key="1">
    <citation type="submission" date="2019-08" db="EMBL/GenBank/DDBJ databases">
        <title>Calorimonas adulescens gen. nov., sp. nov., an anaerobic thermophilic bacterium from Sakhalin hot spring.</title>
        <authorList>
            <person name="Khomyakova M.A."/>
            <person name="Merkel A.Y."/>
            <person name="Novikov A."/>
            <person name="Bonch-Osmolovskaya E.A."/>
            <person name="Slobodkin A.I."/>
        </authorList>
    </citation>
    <scope>NUCLEOTIDE SEQUENCE [LARGE SCALE GENOMIC DNA]</scope>
    <source>
        <strain evidence="1 2">A05MB</strain>
    </source>
</reference>
<sequence>MPVENLNLQIIIPKLSEMEGYKNTLHNINQNTRDIEMFLDINNINNLYKKVYSTSNSAKNNMLVITDNNGHSEQEKRKYKYNSTGRSEAEKVDNVAVLESGHYINIKI</sequence>
<dbReference type="AlphaFoldDB" id="A0A5D8QHG3"/>
<organism evidence="1 2">
    <name type="scientific">Calorimonas adulescens</name>
    <dbReference type="NCBI Taxonomy" id="2606906"/>
    <lineage>
        <taxon>Bacteria</taxon>
        <taxon>Bacillati</taxon>
        <taxon>Bacillota</taxon>
        <taxon>Clostridia</taxon>
        <taxon>Thermoanaerobacterales</taxon>
        <taxon>Thermoanaerobacteraceae</taxon>
        <taxon>Calorimonas</taxon>
    </lineage>
</organism>
<name>A0A5D8QHG3_9THEO</name>